<dbReference type="InterPro" id="IPR001360">
    <property type="entry name" value="Glyco_hydro_1"/>
</dbReference>
<evidence type="ECO:0000259" key="3">
    <source>
        <dbReference type="Pfam" id="PF04321"/>
    </source>
</evidence>
<comment type="pathway">
    <text evidence="2">Carbohydrate biosynthesis; dTDP-L-rhamnose biosynthesis.</text>
</comment>
<dbReference type="Pfam" id="PF00232">
    <property type="entry name" value="Glyco_hydro_1"/>
    <property type="match status" value="1"/>
</dbReference>
<dbReference type="GO" id="GO:0008831">
    <property type="term" value="F:dTDP-4-dehydrorhamnose reductase activity"/>
    <property type="evidence" value="ECO:0007669"/>
    <property type="project" value="UniProtKB-EC"/>
</dbReference>
<comment type="function">
    <text evidence="2">Catalyzes the reduction of dTDP-6-deoxy-L-lyxo-4-hexulose to yield dTDP-L-rhamnose.</text>
</comment>
<dbReference type="GO" id="GO:0005975">
    <property type="term" value="P:carbohydrate metabolic process"/>
    <property type="evidence" value="ECO:0007669"/>
    <property type="project" value="InterPro"/>
</dbReference>
<dbReference type="InterPro" id="IPR029903">
    <property type="entry name" value="RmlD-like-bd"/>
</dbReference>
<dbReference type="eggNOG" id="COG2723">
    <property type="taxonomic scope" value="Bacteria"/>
</dbReference>
<proteinExistence type="inferred from homology"/>
<accession>E8U7S8</accession>
<dbReference type="GO" id="GO:0004553">
    <property type="term" value="F:hydrolase activity, hydrolyzing O-glycosyl compounds"/>
    <property type="evidence" value="ECO:0007669"/>
    <property type="project" value="InterPro"/>
</dbReference>
<dbReference type="STRING" id="709986.Deima_1468"/>
<evidence type="ECO:0000313" key="5">
    <source>
        <dbReference type="Proteomes" id="UP000008635"/>
    </source>
</evidence>
<dbReference type="PANTHER" id="PTHR10491:SF4">
    <property type="entry name" value="METHIONINE ADENOSYLTRANSFERASE 2 SUBUNIT BETA"/>
    <property type="match status" value="1"/>
</dbReference>
<dbReference type="GO" id="GO:0019305">
    <property type="term" value="P:dTDP-rhamnose biosynthetic process"/>
    <property type="evidence" value="ECO:0007669"/>
    <property type="project" value="UniProtKB-UniPathway"/>
</dbReference>
<dbReference type="Gene3D" id="3.40.50.720">
    <property type="entry name" value="NAD(P)-binding Rossmann-like Domain"/>
    <property type="match status" value="1"/>
</dbReference>
<protein>
    <recommendedName>
        <fullName evidence="2">dTDP-4-dehydrorhamnose reductase</fullName>
        <ecNumber evidence="2">1.1.1.133</ecNumber>
    </recommendedName>
</protein>
<organism evidence="4 5">
    <name type="scientific">Deinococcus maricopensis (strain DSM 21211 / LMG 22137 / NRRL B-23946 / LB-34)</name>
    <dbReference type="NCBI Taxonomy" id="709986"/>
    <lineage>
        <taxon>Bacteria</taxon>
        <taxon>Thermotogati</taxon>
        <taxon>Deinococcota</taxon>
        <taxon>Deinococci</taxon>
        <taxon>Deinococcales</taxon>
        <taxon>Deinococcaceae</taxon>
        <taxon>Deinococcus</taxon>
    </lineage>
</organism>
<reference evidence="4 5" key="1">
    <citation type="journal article" date="2011" name="Stand. Genomic Sci.">
        <title>Complete genome sequence of Deinococcus maricopensis type strain (LB-34).</title>
        <authorList>
            <person name="Pukall R."/>
            <person name="Zeytun A."/>
            <person name="Lucas S."/>
            <person name="Lapidus A."/>
            <person name="Hammon N."/>
            <person name="Deshpande S."/>
            <person name="Nolan M."/>
            <person name="Cheng J.F."/>
            <person name="Pitluck S."/>
            <person name="Liolios K."/>
            <person name="Pagani I."/>
            <person name="Mikhailova N."/>
            <person name="Ivanova N."/>
            <person name="Mavromatis K."/>
            <person name="Pati A."/>
            <person name="Tapia R."/>
            <person name="Han C."/>
            <person name="Goodwin L."/>
            <person name="Chen A."/>
            <person name="Palaniappan K."/>
            <person name="Land M."/>
            <person name="Hauser L."/>
            <person name="Chang Y.J."/>
            <person name="Jeffries C.D."/>
            <person name="Brambilla E.M."/>
            <person name="Rohde M."/>
            <person name="Goker M."/>
            <person name="Detter J.C."/>
            <person name="Woyke T."/>
            <person name="Bristow J."/>
            <person name="Eisen J.A."/>
            <person name="Markowitz V."/>
            <person name="Hugenholtz P."/>
            <person name="Kyrpides N.C."/>
            <person name="Klenk H.P."/>
        </authorList>
    </citation>
    <scope>NUCLEOTIDE SEQUENCE [LARGE SCALE GENOMIC DNA]</scope>
    <source>
        <strain evidence="5">DSM 21211 / LMG 22137 / NRRL B-23946 / LB-34</strain>
    </source>
</reference>
<evidence type="ECO:0000256" key="2">
    <source>
        <dbReference type="RuleBase" id="RU364082"/>
    </source>
</evidence>
<dbReference type="EC" id="1.1.1.133" evidence="2"/>
<dbReference type="SUPFAM" id="SSF51445">
    <property type="entry name" value="(Trans)glycosidases"/>
    <property type="match status" value="1"/>
</dbReference>
<comment type="similarity">
    <text evidence="1 2">Belongs to the dTDP-4-dehydrorhamnose reductase family.</text>
</comment>
<evidence type="ECO:0000313" key="4">
    <source>
        <dbReference type="EMBL" id="ADV67117.1"/>
    </source>
</evidence>
<dbReference type="KEGG" id="dmr:Deima_1468"/>
<dbReference type="AlphaFoldDB" id="E8U7S8"/>
<dbReference type="EMBL" id="CP002454">
    <property type="protein sequence ID" value="ADV67117.1"/>
    <property type="molecule type" value="Genomic_DNA"/>
</dbReference>
<dbReference type="GO" id="GO:0005829">
    <property type="term" value="C:cytosol"/>
    <property type="evidence" value="ECO:0007669"/>
    <property type="project" value="TreeGrafter"/>
</dbReference>
<dbReference type="Pfam" id="PF04321">
    <property type="entry name" value="RmlD_sub_bind"/>
    <property type="match status" value="1"/>
</dbReference>
<dbReference type="Proteomes" id="UP000008635">
    <property type="component" value="Chromosome"/>
</dbReference>
<dbReference type="PANTHER" id="PTHR10491">
    <property type="entry name" value="DTDP-4-DEHYDRORHAMNOSE REDUCTASE"/>
    <property type="match status" value="1"/>
</dbReference>
<feature type="domain" description="RmlD-like substrate binding" evidence="3">
    <location>
        <begin position="439"/>
        <end position="694"/>
    </location>
</feature>
<reference evidence="5" key="2">
    <citation type="submission" date="2011-01" db="EMBL/GenBank/DDBJ databases">
        <title>The complete genome of Deinococcus maricopensis DSM 21211.</title>
        <authorList>
            <consortium name="US DOE Joint Genome Institute (JGI-PGF)"/>
            <person name="Lucas S."/>
            <person name="Copeland A."/>
            <person name="Lapidus A."/>
            <person name="Goodwin L."/>
            <person name="Pitluck S."/>
            <person name="Kyrpides N."/>
            <person name="Mavromatis K."/>
            <person name="Pagani I."/>
            <person name="Ivanova N."/>
            <person name="Ovchinnikova G."/>
            <person name="Zeytun A."/>
            <person name="Detter J.C."/>
            <person name="Han C."/>
            <person name="Land M."/>
            <person name="Hauser L."/>
            <person name="Markowitz V."/>
            <person name="Cheng J.-F."/>
            <person name="Hugenholtz P."/>
            <person name="Woyke T."/>
            <person name="Wu D."/>
            <person name="Pukall R."/>
            <person name="Gehrich-Schroeter G."/>
            <person name="Brambilla E."/>
            <person name="Klenk H.-P."/>
            <person name="Eisen J.A."/>
        </authorList>
    </citation>
    <scope>NUCLEOTIDE SEQUENCE [LARGE SCALE GENOMIC DNA]</scope>
    <source>
        <strain evidence="5">DSM 21211 / LMG 22137 / NRRL B-23946 / LB-34</strain>
    </source>
</reference>
<dbReference type="OrthoDB" id="9803892at2"/>
<dbReference type="UniPathway" id="UPA00124"/>
<sequence length="723" mass="80697">MRPLELWVGVEPTVSRVGDTTMDQLHLSGFHHRLDDIDRLASLGAKRVRFPLLWERTAPNGVDTCAWAWADERLQRLQDLGVDPIVGLVHHGSGPMDTHLLDPNFEVGLARYARAVAQRYPHITQYTPVNEPLTTARFAALYGHWYPHARDDLSFWHALKHQLRATVLAMRAIREVNPGAQLVQTEDLGRTYSTPHLQYQADFENERRWISMDLLMGRVDETHPMWAYLRGIGASEPDILWFAENPCPPDIFGLNSYVTSERFLDERLDHYPQHMHGGNGRDQYVDVEAVRVNGAFLTGPGERLRETYERYGRPVAITEVHLGCTREEQLRWLREVWDDAQAVSHAGVDVRGVTIWSAFGAHDWNSLLTQQNGHYESGVWDVRAPAPRPTAMAALARDLSAGRTPTHPVLSSPGWWRRRERLTYPPHGTVREEPVSGPRLLITGATGTLGQAFARACAIRGLPYHLLDRRALDITDEASIHAALDLHQPWAVINTAGYVRVDDAETDPRNTRENTHGPHLLALACAQRGVPLMTFSSDLVFDGTKGAPYVESDAVNPLNAYGRSKADAERLVLQAAPDALVIRTSAFFGPWDPYNFAAYVVRELQAGRTVRAAGDQVVSPTYVPDLTCAALDLLIDGERGIWHLANAGALSWADFARRVARVGGLSERLVEAVSTADLHQKAARPAASALISERGWIMPSLDVAIEHWYAHTAQRPRETQAAD</sequence>
<dbReference type="InterPro" id="IPR005913">
    <property type="entry name" value="dTDP_dehydrorham_reduct"/>
</dbReference>
<dbReference type="Gene3D" id="3.90.25.10">
    <property type="entry name" value="UDP-galactose 4-epimerase, domain 1"/>
    <property type="match status" value="1"/>
</dbReference>
<dbReference type="InterPro" id="IPR017853">
    <property type="entry name" value="GH"/>
</dbReference>
<dbReference type="SUPFAM" id="SSF51735">
    <property type="entry name" value="NAD(P)-binding Rossmann-fold domains"/>
    <property type="match status" value="1"/>
</dbReference>
<dbReference type="CDD" id="cd05254">
    <property type="entry name" value="dTDP_HR_like_SDR_e"/>
    <property type="match status" value="1"/>
</dbReference>
<gene>
    <name evidence="4" type="ordered locus">Deima_1468</name>
</gene>
<keyword evidence="5" id="KW-1185">Reference proteome</keyword>
<dbReference type="eggNOG" id="COG1091">
    <property type="taxonomic scope" value="Bacteria"/>
</dbReference>
<dbReference type="HOGENOM" id="CLU_023233_0_0_0"/>
<dbReference type="RefSeq" id="WP_013556622.1">
    <property type="nucleotide sequence ID" value="NC_014958.1"/>
</dbReference>
<dbReference type="Gene3D" id="3.20.20.80">
    <property type="entry name" value="Glycosidases"/>
    <property type="match status" value="1"/>
</dbReference>
<evidence type="ECO:0000256" key="1">
    <source>
        <dbReference type="ARBA" id="ARBA00010944"/>
    </source>
</evidence>
<keyword evidence="2" id="KW-0560">Oxidoreductase</keyword>
<name>E8U7S8_DEIML</name>
<keyword evidence="2" id="KW-0521">NADP</keyword>
<dbReference type="InterPro" id="IPR036291">
    <property type="entry name" value="NAD(P)-bd_dom_sf"/>
</dbReference>